<feature type="region of interest" description="Disordered" evidence="2">
    <location>
        <begin position="272"/>
        <end position="339"/>
    </location>
</feature>
<dbReference type="GO" id="GO:0003676">
    <property type="term" value="F:nucleic acid binding"/>
    <property type="evidence" value="ECO:0007669"/>
    <property type="project" value="InterPro"/>
</dbReference>
<dbReference type="Gene3D" id="4.10.60.10">
    <property type="entry name" value="Zinc finger, CCHC-type"/>
    <property type="match status" value="1"/>
</dbReference>
<keyword evidence="5" id="KW-1185">Reference proteome</keyword>
<dbReference type="PROSITE" id="PS50158">
    <property type="entry name" value="ZF_CCHC"/>
    <property type="match status" value="1"/>
</dbReference>
<dbReference type="Proteomes" id="UP000821866">
    <property type="component" value="Unassembled WGS sequence"/>
</dbReference>
<evidence type="ECO:0000313" key="5">
    <source>
        <dbReference type="Proteomes" id="UP000821866"/>
    </source>
</evidence>
<name>A0A9J6DWQ5_RHIMP</name>
<dbReference type="GO" id="GO:0008270">
    <property type="term" value="F:zinc ion binding"/>
    <property type="evidence" value="ECO:0007669"/>
    <property type="project" value="UniProtKB-KW"/>
</dbReference>
<dbReference type="EMBL" id="JABSTU010000007">
    <property type="protein sequence ID" value="KAH8026623.1"/>
    <property type="molecule type" value="Genomic_DNA"/>
</dbReference>
<proteinExistence type="predicted"/>
<comment type="caution">
    <text evidence="4">The sequence shown here is derived from an EMBL/GenBank/DDBJ whole genome shotgun (WGS) entry which is preliminary data.</text>
</comment>
<accession>A0A9J6DWQ5</accession>
<keyword evidence="1" id="KW-0862">Zinc</keyword>
<dbReference type="AlphaFoldDB" id="A0A9J6DWQ5"/>
<dbReference type="InterPro" id="IPR036875">
    <property type="entry name" value="Znf_CCHC_sf"/>
</dbReference>
<feature type="domain" description="CCHC-type" evidence="3">
    <location>
        <begin position="197"/>
        <end position="212"/>
    </location>
</feature>
<feature type="compositionally biased region" description="Polar residues" evidence="2">
    <location>
        <begin position="272"/>
        <end position="292"/>
    </location>
</feature>
<feature type="region of interest" description="Disordered" evidence="2">
    <location>
        <begin position="60"/>
        <end position="103"/>
    </location>
</feature>
<evidence type="ECO:0000256" key="2">
    <source>
        <dbReference type="SAM" id="MobiDB-lite"/>
    </source>
</evidence>
<feature type="compositionally biased region" description="Low complexity" evidence="2">
    <location>
        <begin position="93"/>
        <end position="103"/>
    </location>
</feature>
<keyword evidence="1" id="KW-0863">Zinc-finger</keyword>
<evidence type="ECO:0000259" key="3">
    <source>
        <dbReference type="PROSITE" id="PS50158"/>
    </source>
</evidence>
<dbReference type="SUPFAM" id="SSF57756">
    <property type="entry name" value="Retrovirus zinc finger-like domains"/>
    <property type="match status" value="1"/>
</dbReference>
<keyword evidence="1" id="KW-0479">Metal-binding</keyword>
<dbReference type="InterPro" id="IPR001878">
    <property type="entry name" value="Znf_CCHC"/>
</dbReference>
<feature type="compositionally biased region" description="Polar residues" evidence="2">
    <location>
        <begin position="326"/>
        <end position="336"/>
    </location>
</feature>
<evidence type="ECO:0000256" key="1">
    <source>
        <dbReference type="PROSITE-ProRule" id="PRU00047"/>
    </source>
</evidence>
<organism evidence="4 5">
    <name type="scientific">Rhipicephalus microplus</name>
    <name type="common">Cattle tick</name>
    <name type="synonym">Boophilus microplus</name>
    <dbReference type="NCBI Taxonomy" id="6941"/>
    <lineage>
        <taxon>Eukaryota</taxon>
        <taxon>Metazoa</taxon>
        <taxon>Ecdysozoa</taxon>
        <taxon>Arthropoda</taxon>
        <taxon>Chelicerata</taxon>
        <taxon>Arachnida</taxon>
        <taxon>Acari</taxon>
        <taxon>Parasitiformes</taxon>
        <taxon>Ixodida</taxon>
        <taxon>Ixodoidea</taxon>
        <taxon>Ixodidae</taxon>
        <taxon>Rhipicephalinae</taxon>
        <taxon>Rhipicephalus</taxon>
        <taxon>Boophilus</taxon>
    </lineage>
</organism>
<gene>
    <name evidence="4" type="ORF">HPB51_022598</name>
</gene>
<reference evidence="4" key="1">
    <citation type="journal article" date="2020" name="Cell">
        <title>Large-Scale Comparative Analyses of Tick Genomes Elucidate Their Genetic Diversity and Vector Capacities.</title>
        <authorList>
            <consortium name="Tick Genome and Microbiome Consortium (TIGMIC)"/>
            <person name="Jia N."/>
            <person name="Wang J."/>
            <person name="Shi W."/>
            <person name="Du L."/>
            <person name="Sun Y."/>
            <person name="Zhan W."/>
            <person name="Jiang J.F."/>
            <person name="Wang Q."/>
            <person name="Zhang B."/>
            <person name="Ji P."/>
            <person name="Bell-Sakyi L."/>
            <person name="Cui X.M."/>
            <person name="Yuan T.T."/>
            <person name="Jiang B.G."/>
            <person name="Yang W.F."/>
            <person name="Lam T.T."/>
            <person name="Chang Q.C."/>
            <person name="Ding S.J."/>
            <person name="Wang X.J."/>
            <person name="Zhu J.G."/>
            <person name="Ruan X.D."/>
            <person name="Zhao L."/>
            <person name="Wei J.T."/>
            <person name="Ye R.Z."/>
            <person name="Que T.C."/>
            <person name="Du C.H."/>
            <person name="Zhou Y.H."/>
            <person name="Cheng J.X."/>
            <person name="Dai P.F."/>
            <person name="Guo W.B."/>
            <person name="Han X.H."/>
            <person name="Huang E.J."/>
            <person name="Li L.F."/>
            <person name="Wei W."/>
            <person name="Gao Y.C."/>
            <person name="Liu J.Z."/>
            <person name="Shao H.Z."/>
            <person name="Wang X."/>
            <person name="Wang C.C."/>
            <person name="Yang T.C."/>
            <person name="Huo Q.B."/>
            <person name="Li W."/>
            <person name="Chen H.Y."/>
            <person name="Chen S.E."/>
            <person name="Zhou L.G."/>
            <person name="Ni X.B."/>
            <person name="Tian J.H."/>
            <person name="Sheng Y."/>
            <person name="Liu T."/>
            <person name="Pan Y.S."/>
            <person name="Xia L.Y."/>
            <person name="Li J."/>
            <person name="Zhao F."/>
            <person name="Cao W.C."/>
        </authorList>
    </citation>
    <scope>NUCLEOTIDE SEQUENCE</scope>
    <source>
        <strain evidence="4">Rmic-2018</strain>
    </source>
</reference>
<sequence>MLTLRSSEVMEQSSNRAWQLGFYGHHWGRNPPVKLRRHCSLSEACCSDWPYHAGLTNDERRLRRPSGPRLGLARVRPGRAAASAAQPGSTLDSSSPKMASASSPLNAVSHNHFAALSTEDMDFCAGGNDTMTTDTINDQEVLRSTGRTTVAVRGNDTPKRHRGMENLRKTRTEVPNYIMYGSIIVKCGLYRQHYNVCKTCGKIGHRADVCPSPETKICFACGAPNPTADHAALCKPRCKLCNGAHATGTEVCTNKYKMPFVVTQRRWERRNAASTFSSQDFPQLPPQQQNEAPLSKRRRSRSRKRDKSRRQSASRGRSTDGKRSENMNYNRNQQRPGNVINGAQAINPQAANRNPLNHVAEAKDNTIQSLRNEDDQLKRCIAEQSSNARDER</sequence>
<reference evidence="4" key="2">
    <citation type="submission" date="2021-09" db="EMBL/GenBank/DDBJ databases">
        <authorList>
            <person name="Jia N."/>
            <person name="Wang J."/>
            <person name="Shi W."/>
            <person name="Du L."/>
            <person name="Sun Y."/>
            <person name="Zhan W."/>
            <person name="Jiang J."/>
            <person name="Wang Q."/>
            <person name="Zhang B."/>
            <person name="Ji P."/>
            <person name="Sakyi L.B."/>
            <person name="Cui X."/>
            <person name="Yuan T."/>
            <person name="Jiang B."/>
            <person name="Yang W."/>
            <person name="Lam T.T.-Y."/>
            <person name="Chang Q."/>
            <person name="Ding S."/>
            <person name="Wang X."/>
            <person name="Zhu J."/>
            <person name="Ruan X."/>
            <person name="Zhao L."/>
            <person name="Wei J."/>
            <person name="Que T."/>
            <person name="Du C."/>
            <person name="Cheng J."/>
            <person name="Dai P."/>
            <person name="Han X."/>
            <person name="Huang E."/>
            <person name="Gao Y."/>
            <person name="Liu J."/>
            <person name="Shao H."/>
            <person name="Ye R."/>
            <person name="Li L."/>
            <person name="Wei W."/>
            <person name="Wang X."/>
            <person name="Wang C."/>
            <person name="Huo Q."/>
            <person name="Li W."/>
            <person name="Guo W."/>
            <person name="Chen H."/>
            <person name="Chen S."/>
            <person name="Zhou L."/>
            <person name="Zhou L."/>
            <person name="Ni X."/>
            <person name="Tian J."/>
            <person name="Zhou Y."/>
            <person name="Sheng Y."/>
            <person name="Liu T."/>
            <person name="Pan Y."/>
            <person name="Xia L."/>
            <person name="Li J."/>
            <person name="Zhao F."/>
            <person name="Cao W."/>
        </authorList>
    </citation>
    <scope>NUCLEOTIDE SEQUENCE</scope>
    <source>
        <strain evidence="4">Rmic-2018</strain>
        <tissue evidence="4">Larvae</tissue>
    </source>
</reference>
<feature type="compositionally biased region" description="Basic residues" evidence="2">
    <location>
        <begin position="295"/>
        <end position="312"/>
    </location>
</feature>
<feature type="compositionally biased region" description="Low complexity" evidence="2">
    <location>
        <begin position="65"/>
        <end position="74"/>
    </location>
</feature>
<evidence type="ECO:0000313" key="4">
    <source>
        <dbReference type="EMBL" id="KAH8026623.1"/>
    </source>
</evidence>
<protein>
    <recommendedName>
        <fullName evidence="3">CCHC-type domain-containing protein</fullName>
    </recommendedName>
</protein>